<name>A0ABR9ULN1_9CHRO</name>
<reference evidence="1 2" key="1">
    <citation type="submission" date="2020-10" db="EMBL/GenBank/DDBJ databases">
        <authorList>
            <person name="Castelo-Branco R."/>
            <person name="Eusebio N."/>
            <person name="Adriana R."/>
            <person name="Vieira A."/>
            <person name="Brugerolle De Fraissinette N."/>
            <person name="Rezende De Castro R."/>
            <person name="Schneider M.P."/>
            <person name="Vasconcelos V."/>
            <person name="Leao P.N."/>
        </authorList>
    </citation>
    <scope>NUCLEOTIDE SEQUENCE [LARGE SCALE GENOMIC DNA]</scope>
    <source>
        <strain evidence="1 2">LEGE 06123</strain>
    </source>
</reference>
<proteinExistence type="predicted"/>
<evidence type="ECO:0000313" key="1">
    <source>
        <dbReference type="EMBL" id="MBE9189192.1"/>
    </source>
</evidence>
<comment type="caution">
    <text evidence="1">The sequence shown here is derived from an EMBL/GenBank/DDBJ whole genome shotgun (WGS) entry which is preliminary data.</text>
</comment>
<dbReference type="EMBL" id="JADEWN010000003">
    <property type="protein sequence ID" value="MBE9189192.1"/>
    <property type="molecule type" value="Genomic_DNA"/>
</dbReference>
<dbReference type="Proteomes" id="UP000651156">
    <property type="component" value="Unassembled WGS sequence"/>
</dbReference>
<gene>
    <name evidence="1" type="ORF">IQ230_02180</name>
</gene>
<organism evidence="1 2">
    <name type="scientific">Gloeocapsopsis crepidinum LEGE 06123</name>
    <dbReference type="NCBI Taxonomy" id="588587"/>
    <lineage>
        <taxon>Bacteria</taxon>
        <taxon>Bacillati</taxon>
        <taxon>Cyanobacteriota</taxon>
        <taxon>Cyanophyceae</taxon>
        <taxon>Oscillatoriophycideae</taxon>
        <taxon>Chroococcales</taxon>
        <taxon>Chroococcaceae</taxon>
        <taxon>Gloeocapsopsis</taxon>
    </lineage>
</organism>
<keyword evidence="2" id="KW-1185">Reference proteome</keyword>
<protein>
    <submittedName>
        <fullName evidence="1">Transposase</fullName>
    </submittedName>
</protein>
<dbReference type="RefSeq" id="WP_193930353.1">
    <property type="nucleotide sequence ID" value="NZ_CAWPMZ010000072.1"/>
</dbReference>
<accession>A0ABR9ULN1</accession>
<evidence type="ECO:0000313" key="2">
    <source>
        <dbReference type="Proteomes" id="UP000651156"/>
    </source>
</evidence>
<sequence>MAPKTEKLAKIYLESSPAEISEETTDELIDFIMNQFRALPFAVQASEYMRYDTVEELYADIEKGHLWVSMETYGADFYPNPFYGFAFLAIHDYDHYQTHADFSLEGEITAYRAIAKRSPSLEVQKILYSEIVLKSAAHIYLGHAPEPKLVFA</sequence>